<dbReference type="Proteomes" id="UP000827284">
    <property type="component" value="Unassembled WGS sequence"/>
</dbReference>
<organism evidence="2 3">
    <name type="scientific">Entomortierella parvispora</name>
    <dbReference type="NCBI Taxonomy" id="205924"/>
    <lineage>
        <taxon>Eukaryota</taxon>
        <taxon>Fungi</taxon>
        <taxon>Fungi incertae sedis</taxon>
        <taxon>Mucoromycota</taxon>
        <taxon>Mortierellomycotina</taxon>
        <taxon>Mortierellomycetes</taxon>
        <taxon>Mortierellales</taxon>
        <taxon>Mortierellaceae</taxon>
        <taxon>Entomortierella</taxon>
    </lineage>
</organism>
<reference evidence="2" key="2">
    <citation type="journal article" date="2022" name="Microbiol. Resour. Announc.">
        <title>Whole-Genome Sequence of Entomortierella parvispora E1425, a Mucoromycotan Fungus Associated with Burkholderiaceae-Related Endosymbiotic Bacteria.</title>
        <authorList>
            <person name="Herlambang A."/>
            <person name="Guo Y."/>
            <person name="Takashima Y."/>
            <person name="Narisawa K."/>
            <person name="Ohta H."/>
            <person name="Nishizawa T."/>
        </authorList>
    </citation>
    <scope>NUCLEOTIDE SEQUENCE</scope>
    <source>
        <strain evidence="2">E1425</strain>
    </source>
</reference>
<proteinExistence type="predicted"/>
<feature type="region of interest" description="Disordered" evidence="1">
    <location>
        <begin position="49"/>
        <end position="76"/>
    </location>
</feature>
<dbReference type="AlphaFoldDB" id="A0A9P3H4B0"/>
<name>A0A9P3H4B0_9FUNG</name>
<dbReference type="EMBL" id="BQFW01000003">
    <property type="protein sequence ID" value="GJJ69740.1"/>
    <property type="molecule type" value="Genomic_DNA"/>
</dbReference>
<reference evidence="2" key="1">
    <citation type="submission" date="2021-11" db="EMBL/GenBank/DDBJ databases">
        <authorList>
            <person name="Herlambang A."/>
            <person name="Guo Y."/>
            <person name="Takashima Y."/>
            <person name="Nishizawa T."/>
        </authorList>
    </citation>
    <scope>NUCLEOTIDE SEQUENCE</scope>
    <source>
        <strain evidence="2">E1425</strain>
    </source>
</reference>
<protein>
    <submittedName>
        <fullName evidence="2">Uncharacterized protein</fullName>
    </submittedName>
</protein>
<accession>A0A9P3H4B0</accession>
<sequence length="76" mass="8385">MGGLWVQPLNTQSSEVVGEVLQRWADQPHRKSGLEMTCNDTCNSLIERASMESTGNDRHSTEGLQEAAIDDNEGRP</sequence>
<evidence type="ECO:0000256" key="1">
    <source>
        <dbReference type="SAM" id="MobiDB-lite"/>
    </source>
</evidence>
<evidence type="ECO:0000313" key="2">
    <source>
        <dbReference type="EMBL" id="GJJ69740.1"/>
    </source>
</evidence>
<keyword evidence="3" id="KW-1185">Reference proteome</keyword>
<comment type="caution">
    <text evidence="2">The sequence shown here is derived from an EMBL/GenBank/DDBJ whole genome shotgun (WGS) entry which is preliminary data.</text>
</comment>
<gene>
    <name evidence="2" type="ORF">EMPS_02088</name>
</gene>
<evidence type="ECO:0000313" key="3">
    <source>
        <dbReference type="Proteomes" id="UP000827284"/>
    </source>
</evidence>